<keyword evidence="1" id="KW-0812">Transmembrane</keyword>
<organism evidence="2 3">
    <name type="scientific">Cellvibrio zantedeschiae</name>
    <dbReference type="NCBI Taxonomy" id="1237077"/>
    <lineage>
        <taxon>Bacteria</taxon>
        <taxon>Pseudomonadati</taxon>
        <taxon>Pseudomonadota</taxon>
        <taxon>Gammaproteobacteria</taxon>
        <taxon>Cellvibrionales</taxon>
        <taxon>Cellvibrionaceae</taxon>
        <taxon>Cellvibrio</taxon>
    </lineage>
</organism>
<dbReference type="Proteomes" id="UP000619761">
    <property type="component" value="Unassembled WGS sequence"/>
</dbReference>
<feature type="transmembrane region" description="Helical" evidence="1">
    <location>
        <begin position="217"/>
        <end position="237"/>
    </location>
</feature>
<evidence type="ECO:0000313" key="2">
    <source>
        <dbReference type="EMBL" id="GGY65430.1"/>
    </source>
</evidence>
<comment type="caution">
    <text evidence="2">The sequence shown here is derived from an EMBL/GenBank/DDBJ whole genome shotgun (WGS) entry which is preliminary data.</text>
</comment>
<dbReference type="InterPro" id="IPR025333">
    <property type="entry name" value="DUF4239"/>
</dbReference>
<keyword evidence="3" id="KW-1185">Reference proteome</keyword>
<keyword evidence="1" id="KW-1133">Transmembrane helix</keyword>
<accession>A0ABQ3AVR0</accession>
<dbReference type="RefSeq" id="WP_189416042.1">
    <property type="nucleotide sequence ID" value="NZ_BMYZ01000001.1"/>
</dbReference>
<feature type="transmembrane region" description="Helical" evidence="1">
    <location>
        <begin position="12"/>
        <end position="32"/>
    </location>
</feature>
<evidence type="ECO:0000256" key="1">
    <source>
        <dbReference type="SAM" id="Phobius"/>
    </source>
</evidence>
<reference evidence="3" key="1">
    <citation type="journal article" date="2019" name="Int. J. Syst. Evol. Microbiol.">
        <title>The Global Catalogue of Microorganisms (GCM) 10K type strain sequencing project: providing services to taxonomists for standard genome sequencing and annotation.</title>
        <authorList>
            <consortium name="The Broad Institute Genomics Platform"/>
            <consortium name="The Broad Institute Genome Sequencing Center for Infectious Disease"/>
            <person name="Wu L."/>
            <person name="Ma J."/>
        </authorList>
    </citation>
    <scope>NUCLEOTIDE SEQUENCE [LARGE SCALE GENOMIC DNA]</scope>
    <source>
        <strain evidence="3">KCTC 32239</strain>
    </source>
</reference>
<dbReference type="Pfam" id="PF14023">
    <property type="entry name" value="Bestrophin-like"/>
    <property type="match status" value="1"/>
</dbReference>
<feature type="transmembrane region" description="Helical" evidence="1">
    <location>
        <begin position="52"/>
        <end position="73"/>
    </location>
</feature>
<protein>
    <recommendedName>
        <fullName evidence="4">DUF4239 domain-containing protein</fullName>
    </recommendedName>
</protein>
<evidence type="ECO:0000313" key="3">
    <source>
        <dbReference type="Proteomes" id="UP000619761"/>
    </source>
</evidence>
<gene>
    <name evidence="2" type="ORF">GCM10011613_06610</name>
</gene>
<proteinExistence type="predicted"/>
<name>A0ABQ3AVR0_9GAMM</name>
<feature type="transmembrane region" description="Helical" evidence="1">
    <location>
        <begin position="188"/>
        <end position="210"/>
    </location>
</feature>
<evidence type="ECO:0008006" key="4">
    <source>
        <dbReference type="Google" id="ProtNLM"/>
    </source>
</evidence>
<dbReference type="EMBL" id="BMYZ01000001">
    <property type="protein sequence ID" value="GGY65430.1"/>
    <property type="molecule type" value="Genomic_DNA"/>
</dbReference>
<keyword evidence="1" id="KW-0472">Membrane</keyword>
<sequence>MNLYWLYDLPNWLFCALVVVAFVTFSMLGLWLSRRLVLRFIGKHPNNDIVSFYLAAVGVFYGITLGLIAVSTYTSYSEAGDIASQEAAAISALYRDINSYPEPERSKLRQQVKEYVRIVIEDVWPRQQQGEAPMFGTHQLNQINTTLLEFTPNTEREKIIHTEALNQFNNALTQNSLRLQSVQSGLPATMYMVIIIGALLNIMVSWLFIIENFRLQSLLNILMAGLLGLLVFLIAVMDYPYRGDYSIKPDGLEFVRDNIMKE</sequence>